<sequence>MLREGVEVVGAASGLLFTQPGSLYRVRVVTPSDSLAEVVVILFQAVEWVQLTVTIFVGECGEGVDTKVNPHRLLTRGLHRGRF</sequence>
<organism evidence="1 2">
    <name type="scientific">Haloquadratum walsbyi J07HQW2</name>
    <dbReference type="NCBI Taxonomy" id="1238425"/>
    <lineage>
        <taxon>Archaea</taxon>
        <taxon>Methanobacteriati</taxon>
        <taxon>Methanobacteriota</taxon>
        <taxon>Stenosarchaea group</taxon>
        <taxon>Halobacteria</taxon>
        <taxon>Halobacteriales</taxon>
        <taxon>Haloferacaceae</taxon>
        <taxon>Haloquadratum</taxon>
    </lineage>
</organism>
<reference evidence="1 2" key="1">
    <citation type="journal article" date="2013" name="PLoS ONE">
        <title>Assembly-driven community genomics of a hypersaline microbial ecosystem.</title>
        <authorList>
            <person name="Podell S."/>
            <person name="Ugalde J.A."/>
            <person name="Narasingarao P."/>
            <person name="Banfield J.F."/>
            <person name="Heidelberg K.B."/>
            <person name="Allen E.E."/>
        </authorList>
    </citation>
    <scope>NUCLEOTIDE SEQUENCE [LARGE SCALE GENOMIC DNA]</scope>
    <source>
        <strain evidence="2">J07HQW2</strain>
    </source>
</reference>
<evidence type="ECO:0000313" key="1">
    <source>
        <dbReference type="EMBL" id="ERG94213.1"/>
    </source>
</evidence>
<proteinExistence type="predicted"/>
<name>U1NC07_9EURY</name>
<protein>
    <submittedName>
        <fullName evidence="1">Uncharacterized protein</fullName>
    </submittedName>
</protein>
<accession>U1NC07</accession>
<dbReference type="AlphaFoldDB" id="U1NC07"/>
<dbReference type="HOGENOM" id="CLU_2534616_0_0_2"/>
<evidence type="ECO:0000313" key="2">
    <source>
        <dbReference type="Proteomes" id="UP000030710"/>
    </source>
</evidence>
<gene>
    <name evidence="1" type="ORF">J07HQW2_00647</name>
</gene>
<dbReference type="EMBL" id="KE356561">
    <property type="protein sequence ID" value="ERG94213.1"/>
    <property type="molecule type" value="Genomic_DNA"/>
</dbReference>
<dbReference type="Proteomes" id="UP000030710">
    <property type="component" value="Unassembled WGS sequence"/>
</dbReference>